<evidence type="ECO:0000259" key="3">
    <source>
        <dbReference type="PROSITE" id="PS50053"/>
    </source>
</evidence>
<accession>A0AAW1RME4</accession>
<evidence type="ECO:0000259" key="2">
    <source>
        <dbReference type="PROSITE" id="PS50030"/>
    </source>
</evidence>
<dbReference type="Gene3D" id="1.10.8.10">
    <property type="entry name" value="DNA helicase RuvA subunit, C-terminal domain"/>
    <property type="match status" value="2"/>
</dbReference>
<proteinExistence type="predicted"/>
<feature type="domain" description="UBA" evidence="2">
    <location>
        <begin position="365"/>
        <end position="405"/>
    </location>
</feature>
<protein>
    <recommendedName>
        <fullName evidence="6">NEDD8 ultimate buster 1</fullName>
    </recommendedName>
</protein>
<sequence>MEPTQGVVLQLIGAANQQLELSSLDVTVNELRLLIAKQLGLQDGSHLKLIARGQSLQDTAKTLREYGLTSATRVLVLGATSPAHTGAMATAEAVHLESQEGSARLERLRRAAAAIAKRGESRDADDDAQYQFALENQAGQALSLEPAVREALVIGLALHDRAQRSMQQGAYHEALEELALAEEAWTLAPPDVLALCDNPGLLQLDTVWCYFKLGDAALLGTARGRLAAARAALSRAHGPNLERLRTLHGNFQPELATYVRLLLLEGVAAFHMGDLAAARLHLLTAQEKWTRLQVDDSALAALVGMGFKAALATRALRFCGSDMSAAASFAAEERTRQQARRAQQRRDAALHKEQRTYGRTALGARVDMSALERLASLGYARPLAAEALRQVGNREEAALDALSSPPGNAALQAHLAAAAAAAAASAAAPACTAVPALEALTAAGFPEAAAREALQRASAGSRPDPKPGDQTSGGAASATRRDDAGEAELAAAARTDPLAAYDVDVREEGAAIQEYLARLDDRCL</sequence>
<dbReference type="InterPro" id="IPR009060">
    <property type="entry name" value="UBA-like_sf"/>
</dbReference>
<dbReference type="InterPro" id="IPR015940">
    <property type="entry name" value="UBA"/>
</dbReference>
<dbReference type="SUPFAM" id="SSF46934">
    <property type="entry name" value="UBA-like"/>
    <property type="match status" value="2"/>
</dbReference>
<feature type="domain" description="Ubiquitin-like" evidence="3">
    <location>
        <begin position="27"/>
        <end position="77"/>
    </location>
</feature>
<evidence type="ECO:0008006" key="6">
    <source>
        <dbReference type="Google" id="ProtNLM"/>
    </source>
</evidence>
<dbReference type="SUPFAM" id="SSF54236">
    <property type="entry name" value="Ubiquitin-like"/>
    <property type="match status" value="1"/>
</dbReference>
<evidence type="ECO:0000313" key="4">
    <source>
        <dbReference type="EMBL" id="KAK9835215.1"/>
    </source>
</evidence>
<name>A0AAW1RME4_9CHLO</name>
<dbReference type="PROSITE" id="PS50053">
    <property type="entry name" value="UBIQUITIN_2"/>
    <property type="match status" value="1"/>
</dbReference>
<organism evidence="4 5">
    <name type="scientific">Elliptochloris bilobata</name>
    <dbReference type="NCBI Taxonomy" id="381761"/>
    <lineage>
        <taxon>Eukaryota</taxon>
        <taxon>Viridiplantae</taxon>
        <taxon>Chlorophyta</taxon>
        <taxon>core chlorophytes</taxon>
        <taxon>Trebouxiophyceae</taxon>
        <taxon>Trebouxiophyceae incertae sedis</taxon>
        <taxon>Elliptochloris clade</taxon>
        <taxon>Elliptochloris</taxon>
    </lineage>
</organism>
<feature type="domain" description="UBA" evidence="2">
    <location>
        <begin position="293"/>
        <end position="333"/>
    </location>
</feature>
<evidence type="ECO:0000313" key="5">
    <source>
        <dbReference type="Proteomes" id="UP001445335"/>
    </source>
</evidence>
<dbReference type="PROSITE" id="PS50030">
    <property type="entry name" value="UBA"/>
    <property type="match status" value="2"/>
</dbReference>
<dbReference type="Pfam" id="PF18037">
    <property type="entry name" value="Ubiquitin_5"/>
    <property type="match status" value="1"/>
</dbReference>
<dbReference type="InterPro" id="IPR000626">
    <property type="entry name" value="Ubiquitin-like_dom"/>
</dbReference>
<dbReference type="Gene3D" id="3.10.20.90">
    <property type="entry name" value="Phosphatidylinositol 3-kinase Catalytic Subunit, Chain A, domain 1"/>
    <property type="match status" value="1"/>
</dbReference>
<dbReference type="GO" id="GO:2000058">
    <property type="term" value="P:regulation of ubiquitin-dependent protein catabolic process"/>
    <property type="evidence" value="ECO:0007669"/>
    <property type="project" value="TreeGrafter"/>
</dbReference>
<evidence type="ECO:0000256" key="1">
    <source>
        <dbReference type="SAM" id="MobiDB-lite"/>
    </source>
</evidence>
<gene>
    <name evidence="4" type="ORF">WJX81_006346</name>
</gene>
<comment type="caution">
    <text evidence="4">The sequence shown here is derived from an EMBL/GenBank/DDBJ whole genome shotgun (WGS) entry which is preliminary data.</text>
</comment>
<dbReference type="SMART" id="SM00165">
    <property type="entry name" value="UBA"/>
    <property type="match status" value="2"/>
</dbReference>
<dbReference type="InterPro" id="IPR041207">
    <property type="entry name" value="NUB1_ubiquitin-like_dom"/>
</dbReference>
<dbReference type="GO" id="GO:0031593">
    <property type="term" value="F:polyubiquitin modification-dependent protein binding"/>
    <property type="evidence" value="ECO:0007669"/>
    <property type="project" value="UniProtKB-ARBA"/>
</dbReference>
<dbReference type="PANTHER" id="PTHR12948:SF3">
    <property type="entry name" value="NEDD8 ULTIMATE BUSTER 1"/>
    <property type="match status" value="1"/>
</dbReference>
<dbReference type="EMBL" id="JALJOU010000029">
    <property type="protein sequence ID" value="KAK9835215.1"/>
    <property type="molecule type" value="Genomic_DNA"/>
</dbReference>
<reference evidence="4 5" key="1">
    <citation type="journal article" date="2024" name="Nat. Commun.">
        <title>Phylogenomics reveals the evolutionary origins of lichenization in chlorophyte algae.</title>
        <authorList>
            <person name="Puginier C."/>
            <person name="Libourel C."/>
            <person name="Otte J."/>
            <person name="Skaloud P."/>
            <person name="Haon M."/>
            <person name="Grisel S."/>
            <person name="Petersen M."/>
            <person name="Berrin J.G."/>
            <person name="Delaux P.M."/>
            <person name="Dal Grande F."/>
            <person name="Keller J."/>
        </authorList>
    </citation>
    <scope>NUCLEOTIDE SEQUENCE [LARGE SCALE GENOMIC DNA]</scope>
    <source>
        <strain evidence="4 5">SAG 245.80</strain>
    </source>
</reference>
<feature type="region of interest" description="Disordered" evidence="1">
    <location>
        <begin position="451"/>
        <end position="491"/>
    </location>
</feature>
<keyword evidence="5" id="KW-1185">Reference proteome</keyword>
<dbReference type="AlphaFoldDB" id="A0AAW1RME4"/>
<dbReference type="InterPro" id="IPR029071">
    <property type="entry name" value="Ubiquitin-like_domsf"/>
</dbReference>
<dbReference type="Proteomes" id="UP001445335">
    <property type="component" value="Unassembled WGS sequence"/>
</dbReference>
<dbReference type="InterPro" id="IPR039749">
    <property type="entry name" value="NUB1"/>
</dbReference>
<dbReference type="PANTHER" id="PTHR12948">
    <property type="entry name" value="NEDD8 ULTIMATE BUSTER-1 BS4 PROTEIN"/>
    <property type="match status" value="1"/>
</dbReference>